<protein>
    <submittedName>
        <fullName evidence="1">Uncharacterized protein</fullName>
    </submittedName>
</protein>
<organism evidence="1 2">
    <name type="scientific">Desulfosporosinus metallidurans</name>
    <dbReference type="NCBI Taxonomy" id="1888891"/>
    <lineage>
        <taxon>Bacteria</taxon>
        <taxon>Bacillati</taxon>
        <taxon>Bacillota</taxon>
        <taxon>Clostridia</taxon>
        <taxon>Eubacteriales</taxon>
        <taxon>Desulfitobacteriaceae</taxon>
        <taxon>Desulfosporosinus</taxon>
    </lineage>
</organism>
<dbReference type="Proteomes" id="UP000186102">
    <property type="component" value="Unassembled WGS sequence"/>
</dbReference>
<proteinExistence type="predicted"/>
<evidence type="ECO:0000313" key="2">
    <source>
        <dbReference type="Proteomes" id="UP000186102"/>
    </source>
</evidence>
<accession>A0A1Q8QQ48</accession>
<name>A0A1Q8QQ48_9FIRM</name>
<keyword evidence="2" id="KW-1185">Reference proteome</keyword>
<gene>
    <name evidence="1" type="ORF">DSOL_3488</name>
</gene>
<evidence type="ECO:0000313" key="1">
    <source>
        <dbReference type="EMBL" id="OLN29469.1"/>
    </source>
</evidence>
<reference evidence="1 2" key="1">
    <citation type="submission" date="2016-09" db="EMBL/GenBank/DDBJ databases">
        <title>Complete genome of Desulfosporosinus sp. OL.</title>
        <authorList>
            <person name="Mardanov A."/>
            <person name="Beletsky A."/>
            <person name="Panova A."/>
            <person name="Karnachuk O."/>
            <person name="Ravin N."/>
        </authorList>
    </citation>
    <scope>NUCLEOTIDE SEQUENCE [LARGE SCALE GENOMIC DNA]</scope>
    <source>
        <strain evidence="1 2">OL</strain>
    </source>
</reference>
<dbReference type="AlphaFoldDB" id="A0A1Q8QQ48"/>
<comment type="caution">
    <text evidence="1">The sequence shown here is derived from an EMBL/GenBank/DDBJ whole genome shotgun (WGS) entry which is preliminary data.</text>
</comment>
<dbReference type="EMBL" id="MLBF01000032">
    <property type="protein sequence ID" value="OLN29469.1"/>
    <property type="molecule type" value="Genomic_DNA"/>
</dbReference>
<sequence>MFYRIEKIEAIMNVDLNNSNILLHLHLSFKILDFFEISLP</sequence>